<dbReference type="InterPro" id="IPR000719">
    <property type="entry name" value="Prot_kinase_dom"/>
</dbReference>
<dbReference type="PROSITE" id="PS50011">
    <property type="entry name" value="PROTEIN_KINASE_DOM"/>
    <property type="match status" value="1"/>
</dbReference>
<keyword evidence="6" id="KW-0418">Kinase</keyword>
<comment type="similarity">
    <text evidence="8">Belongs to the protein kinase superfamily. STE Ser/Thr protein kinase family. COT1 subfamily.</text>
</comment>
<evidence type="ECO:0000256" key="4">
    <source>
        <dbReference type="ARBA" id="ARBA00022679"/>
    </source>
</evidence>
<evidence type="ECO:0000259" key="13">
    <source>
        <dbReference type="PROSITE" id="PS50011"/>
    </source>
</evidence>
<dbReference type="InterPro" id="IPR000961">
    <property type="entry name" value="AGC-kinase_C"/>
</dbReference>
<dbReference type="PROSITE" id="PS51285">
    <property type="entry name" value="AGC_KINASE_CTER"/>
    <property type="match status" value="1"/>
</dbReference>
<comment type="catalytic activity">
    <reaction evidence="9">
        <text>L-threonyl-[protein] + ATP = O-phospho-L-threonyl-[protein] + ADP + H(+)</text>
        <dbReference type="Rhea" id="RHEA:46608"/>
        <dbReference type="Rhea" id="RHEA-COMP:11060"/>
        <dbReference type="Rhea" id="RHEA-COMP:11605"/>
        <dbReference type="ChEBI" id="CHEBI:15378"/>
        <dbReference type="ChEBI" id="CHEBI:30013"/>
        <dbReference type="ChEBI" id="CHEBI:30616"/>
        <dbReference type="ChEBI" id="CHEBI:61977"/>
        <dbReference type="ChEBI" id="CHEBI:456216"/>
        <dbReference type="EC" id="2.7.11.1"/>
    </reaction>
</comment>
<dbReference type="SMART" id="SM00220">
    <property type="entry name" value="S_TKc"/>
    <property type="match status" value="1"/>
</dbReference>
<evidence type="ECO:0000256" key="10">
    <source>
        <dbReference type="ARBA" id="ARBA00048679"/>
    </source>
</evidence>
<proteinExistence type="inferred from homology"/>
<evidence type="ECO:0000256" key="8">
    <source>
        <dbReference type="ARBA" id="ARBA00038271"/>
    </source>
</evidence>
<dbReference type="GO" id="GO:0004674">
    <property type="term" value="F:protein serine/threonine kinase activity"/>
    <property type="evidence" value="ECO:0007669"/>
    <property type="project" value="UniProtKB-KW"/>
</dbReference>
<dbReference type="GO" id="GO:0005524">
    <property type="term" value="F:ATP binding"/>
    <property type="evidence" value="ECO:0007669"/>
    <property type="project" value="UniProtKB-UniRule"/>
</dbReference>
<keyword evidence="4" id="KW-0808">Transferase</keyword>
<feature type="binding site" evidence="11">
    <location>
        <position position="400"/>
    </location>
    <ligand>
        <name>ATP</name>
        <dbReference type="ChEBI" id="CHEBI:30616"/>
    </ligand>
</feature>
<evidence type="ECO:0000256" key="1">
    <source>
        <dbReference type="ARBA" id="ARBA00012513"/>
    </source>
</evidence>
<evidence type="ECO:0000313" key="15">
    <source>
        <dbReference type="EMBL" id="KAG7562054.1"/>
    </source>
</evidence>
<dbReference type="CDD" id="cd00132">
    <property type="entry name" value="CRIB"/>
    <property type="match status" value="1"/>
</dbReference>
<dbReference type="InterPro" id="IPR008271">
    <property type="entry name" value="Ser/Thr_kinase_AS"/>
</dbReference>
<sequence length="852" mass="96042">MNTDPSPTPSHNYAGIGTPAYTTQVPRRLPPHPSGLPISPGGRTIHSQTYVPRGTIAHQGFLDLLSYVPGNGQDTRWDWEYDQQGRQVNIQDQDGGRAVETVGRRYEDMPPAADPRGPPTRAQAQPRARMDPPAGGLDKRMISWPLDFRHVAHAETEEEALFMLMRWGMDGMGKVADPIWAQAIKDLVKQRAADQQARAIAQSMINREPTPFQTLRVINGMPSSIYSEATNETLRPPPAHISTPGNSPTMRAVALTGSTLDREMGEGLQEVFASIPSRLVTPSLPTLEKATSVAIYFETLYHALLKPPKSLDAAHPNNYILNRRRRELALEQEMEKRNCSEQEKTVLRARWREEETQALREKRKKVGTLSFAKLKVIGHGAFGVVSLVKEKETGKLFAMKELRKADMLRKGQEGHVRAEKDLLAAAANSSAGAQWIVKLHYSFQDVDRLYLVLTYEGGGDLLNLLVERDTFEEDFTRFYIAEMILAIEATHKLGFIHRDIKPDNFLFSKEGHLRISDFGLANDLHWAHDTYYYDQQRRALLKKHGIDLEEPSKMKLKTMKRREVEAIMGKDWLNQGQGMLTWRDGKRRKLAMSVCGTNSYMAPEVIRGLGYGFTCDWWSLGCIAFECLYGFPPFVSGSRHQTRQKILNWRESLRFPTKPRLSKACTDFLASLLCEPEDRLGSMATASTNRPNSIMTAERSNPWSKSMGGRNGPRSGLGDDGAADIKAHSWFRGIDWDNIHLQEAPYQPNLVDPADTRHFDDDIPNEPLAPPGGAPAHATKDPMLADRKHGAHILDIRKQMAFAGWTYKGHKQDMEERFEAMNQERLDVDEVLEDQRPSRLTGTIGRNRALSL</sequence>
<feature type="region of interest" description="Disordered" evidence="12">
    <location>
        <begin position="107"/>
        <end position="135"/>
    </location>
</feature>
<evidence type="ECO:0000256" key="2">
    <source>
        <dbReference type="ARBA" id="ARBA00022527"/>
    </source>
</evidence>
<dbReference type="InterPro" id="IPR011009">
    <property type="entry name" value="Kinase-like_dom_sf"/>
</dbReference>
<dbReference type="Pfam" id="PF00069">
    <property type="entry name" value="Pkinase"/>
    <property type="match status" value="2"/>
</dbReference>
<dbReference type="InterPro" id="IPR050236">
    <property type="entry name" value="Ser_Thr_kinase_AGC"/>
</dbReference>
<evidence type="ECO:0000256" key="7">
    <source>
        <dbReference type="ARBA" id="ARBA00022840"/>
    </source>
</evidence>
<dbReference type="PROSITE" id="PS00107">
    <property type="entry name" value="PROTEIN_KINASE_ATP"/>
    <property type="match status" value="1"/>
</dbReference>
<dbReference type="EC" id="2.7.11.1" evidence="1"/>
<dbReference type="Proteomes" id="UP000812966">
    <property type="component" value="Unassembled WGS sequence"/>
</dbReference>
<evidence type="ECO:0000259" key="14">
    <source>
        <dbReference type="PROSITE" id="PS51285"/>
    </source>
</evidence>
<evidence type="ECO:0000256" key="3">
    <source>
        <dbReference type="ARBA" id="ARBA00022553"/>
    </source>
</evidence>
<feature type="region of interest" description="Disordered" evidence="12">
    <location>
        <begin position="762"/>
        <end position="781"/>
    </location>
</feature>
<dbReference type="FunFam" id="1.10.510.10:FF:000024">
    <property type="entry name" value="Probable serine/threonine-protein kinase cot-1"/>
    <property type="match status" value="1"/>
</dbReference>
<organism evidence="15 16">
    <name type="scientific">Filobasidium floriforme</name>
    <dbReference type="NCBI Taxonomy" id="5210"/>
    <lineage>
        <taxon>Eukaryota</taxon>
        <taxon>Fungi</taxon>
        <taxon>Dikarya</taxon>
        <taxon>Basidiomycota</taxon>
        <taxon>Agaricomycotina</taxon>
        <taxon>Tremellomycetes</taxon>
        <taxon>Filobasidiales</taxon>
        <taxon>Filobasidiaceae</taxon>
        <taxon>Filobasidium</taxon>
    </lineage>
</organism>
<keyword evidence="16" id="KW-1185">Reference proteome</keyword>
<dbReference type="PROSITE" id="PS00108">
    <property type="entry name" value="PROTEIN_KINASE_ST"/>
    <property type="match status" value="1"/>
</dbReference>
<dbReference type="SMART" id="SM00133">
    <property type="entry name" value="S_TK_X"/>
    <property type="match status" value="1"/>
</dbReference>
<dbReference type="GO" id="GO:0007010">
    <property type="term" value="P:cytoskeleton organization"/>
    <property type="evidence" value="ECO:0007669"/>
    <property type="project" value="UniProtKB-ARBA"/>
</dbReference>
<reference evidence="15" key="1">
    <citation type="submission" date="2020-04" db="EMBL/GenBank/DDBJ databases">
        <title>Analysis of mating type loci in Filobasidium floriforme.</title>
        <authorList>
            <person name="Nowrousian M."/>
        </authorList>
    </citation>
    <scope>NUCLEOTIDE SEQUENCE</scope>
    <source>
        <strain evidence="15">CBS 6242</strain>
    </source>
</reference>
<feature type="compositionally biased region" description="Polar residues" evidence="12">
    <location>
        <begin position="684"/>
        <end position="704"/>
    </location>
</feature>
<name>A0A8K0NRQ6_9TREE</name>
<dbReference type="FunFam" id="3.30.200.20:FF:000192">
    <property type="entry name" value="Serine/threonine-protein kinase cot-1"/>
    <property type="match status" value="1"/>
</dbReference>
<comment type="caution">
    <text evidence="15">The sequence shown here is derived from an EMBL/GenBank/DDBJ whole genome shotgun (WGS) entry which is preliminary data.</text>
</comment>
<evidence type="ECO:0000256" key="12">
    <source>
        <dbReference type="SAM" id="MobiDB-lite"/>
    </source>
</evidence>
<accession>A0A8K0NRQ6</accession>
<dbReference type="PANTHER" id="PTHR24356:SF400">
    <property type="entry name" value="SERINE_THREONINE-PROTEIN KINASE CBK1"/>
    <property type="match status" value="1"/>
</dbReference>
<dbReference type="GO" id="GO:0035556">
    <property type="term" value="P:intracellular signal transduction"/>
    <property type="evidence" value="ECO:0007669"/>
    <property type="project" value="TreeGrafter"/>
</dbReference>
<keyword evidence="5 11" id="KW-0547">Nucleotide-binding</keyword>
<feature type="domain" description="AGC-kinase C-terminal" evidence="14">
    <location>
        <begin position="732"/>
        <end position="817"/>
    </location>
</feature>
<keyword evidence="2" id="KW-0723">Serine/threonine-protein kinase</keyword>
<dbReference type="SUPFAM" id="SSF56112">
    <property type="entry name" value="Protein kinase-like (PK-like)"/>
    <property type="match status" value="1"/>
</dbReference>
<evidence type="ECO:0000256" key="9">
    <source>
        <dbReference type="ARBA" id="ARBA00047899"/>
    </source>
</evidence>
<evidence type="ECO:0000256" key="11">
    <source>
        <dbReference type="PROSITE-ProRule" id="PRU10141"/>
    </source>
</evidence>
<evidence type="ECO:0000256" key="5">
    <source>
        <dbReference type="ARBA" id="ARBA00022741"/>
    </source>
</evidence>
<evidence type="ECO:0000256" key="6">
    <source>
        <dbReference type="ARBA" id="ARBA00022777"/>
    </source>
</evidence>
<feature type="region of interest" description="Disordered" evidence="12">
    <location>
        <begin position="683"/>
        <end position="720"/>
    </location>
</feature>
<gene>
    <name evidence="15" type="ORF">FFLO_02526</name>
</gene>
<dbReference type="Gene3D" id="3.30.200.20">
    <property type="entry name" value="Phosphorylase Kinase, domain 1"/>
    <property type="match status" value="1"/>
</dbReference>
<evidence type="ECO:0000313" key="16">
    <source>
        <dbReference type="Proteomes" id="UP000812966"/>
    </source>
</evidence>
<dbReference type="InterPro" id="IPR059233">
    <property type="entry name" value="MobB_NdrA/B/Cbk1"/>
</dbReference>
<dbReference type="AlphaFoldDB" id="A0A8K0NRQ6"/>
<dbReference type="PANTHER" id="PTHR24356">
    <property type="entry name" value="SERINE/THREONINE-PROTEIN KINASE"/>
    <property type="match status" value="1"/>
</dbReference>
<dbReference type="EMBL" id="JABELV010000040">
    <property type="protein sequence ID" value="KAG7562054.1"/>
    <property type="molecule type" value="Genomic_DNA"/>
</dbReference>
<protein>
    <recommendedName>
        <fullName evidence="1">non-specific serine/threonine protein kinase</fullName>
        <ecNumber evidence="1">2.7.11.1</ecNumber>
    </recommendedName>
</protein>
<keyword evidence="3" id="KW-0597">Phosphoprotein</keyword>
<keyword evidence="7 11" id="KW-0067">ATP-binding</keyword>
<dbReference type="CDD" id="cd05573">
    <property type="entry name" value="STKc_ROCK_NDR_like"/>
    <property type="match status" value="1"/>
</dbReference>
<comment type="catalytic activity">
    <reaction evidence="10">
        <text>L-seryl-[protein] + ATP = O-phospho-L-seryl-[protein] + ADP + H(+)</text>
        <dbReference type="Rhea" id="RHEA:17989"/>
        <dbReference type="Rhea" id="RHEA-COMP:9863"/>
        <dbReference type="Rhea" id="RHEA-COMP:11604"/>
        <dbReference type="ChEBI" id="CHEBI:15378"/>
        <dbReference type="ChEBI" id="CHEBI:29999"/>
        <dbReference type="ChEBI" id="CHEBI:30616"/>
        <dbReference type="ChEBI" id="CHEBI:83421"/>
        <dbReference type="ChEBI" id="CHEBI:456216"/>
        <dbReference type="EC" id="2.7.11.1"/>
    </reaction>
</comment>
<dbReference type="Gene3D" id="1.10.510.10">
    <property type="entry name" value="Transferase(Phosphotransferase) domain 1"/>
    <property type="match status" value="1"/>
</dbReference>
<feature type="domain" description="Protein kinase" evidence="13">
    <location>
        <begin position="371"/>
        <end position="695"/>
    </location>
</feature>
<dbReference type="InterPro" id="IPR017441">
    <property type="entry name" value="Protein_kinase_ATP_BS"/>
</dbReference>
<dbReference type="CDD" id="cd21742">
    <property type="entry name" value="MobB_NDR_LATS-like"/>
    <property type="match status" value="1"/>
</dbReference>